<evidence type="ECO:0000313" key="3">
    <source>
        <dbReference type="Proteomes" id="UP000027120"/>
    </source>
</evidence>
<dbReference type="PANTHER" id="PTHR36373">
    <property type="entry name" value="EXPRESSED PROTEIN"/>
    <property type="match status" value="1"/>
</dbReference>
<organism evidence="2 3">
    <name type="scientific">Citrus sinensis</name>
    <name type="common">Sweet orange</name>
    <name type="synonym">Citrus aurantium var. sinensis</name>
    <dbReference type="NCBI Taxonomy" id="2711"/>
    <lineage>
        <taxon>Eukaryota</taxon>
        <taxon>Viridiplantae</taxon>
        <taxon>Streptophyta</taxon>
        <taxon>Embryophyta</taxon>
        <taxon>Tracheophyta</taxon>
        <taxon>Spermatophyta</taxon>
        <taxon>Magnoliopsida</taxon>
        <taxon>eudicotyledons</taxon>
        <taxon>Gunneridae</taxon>
        <taxon>Pentapetalae</taxon>
        <taxon>rosids</taxon>
        <taxon>malvids</taxon>
        <taxon>Sapindales</taxon>
        <taxon>Rutaceae</taxon>
        <taxon>Aurantioideae</taxon>
        <taxon>Citrus</taxon>
    </lineage>
</organism>
<gene>
    <name evidence="2" type="ORF">CISIN_1g025632mg</name>
</gene>
<accession>A0A067GXI6</accession>
<evidence type="ECO:0000256" key="1">
    <source>
        <dbReference type="SAM" id="MobiDB-lite"/>
    </source>
</evidence>
<dbReference type="SMR" id="A0A067GXI6"/>
<proteinExistence type="predicted"/>
<feature type="region of interest" description="Disordered" evidence="1">
    <location>
        <begin position="82"/>
        <end position="148"/>
    </location>
</feature>
<dbReference type="PANTHER" id="PTHR36373:SF1">
    <property type="entry name" value="EXPRESSED PROTEIN"/>
    <property type="match status" value="1"/>
</dbReference>
<dbReference type="STRING" id="2711.A0A067GXI6"/>
<protein>
    <submittedName>
        <fullName evidence="2">Uncharacterized protein</fullName>
    </submittedName>
</protein>
<evidence type="ECO:0000313" key="2">
    <source>
        <dbReference type="EMBL" id="KDO83395.1"/>
    </source>
</evidence>
<name>A0A067GXI6_CITSI</name>
<sequence>MEPAKIDWKRIESVFVEDSVYENINAPKWVDLLAPDQASVDDVAWFCRPDCNHPKTAEDFLKTPPSSKFLRSLERLPFGDRNLRDARLKRRGQSQSSFSSNEKPKFSDNSENQNPNSVTPQNQVEPMKMSIKSSSEKNKLMDDTSQNDELLPRLKSTLSARNLFAGKDILNHISDFCNELRNWLQEQGRERTRRCSMRRTDKWERKILQEVFEQKTPTNKGTSVSNSVVEGREARALNVFWFLKPCTLSG</sequence>
<dbReference type="AlphaFoldDB" id="A0A067GXI6"/>
<feature type="compositionally biased region" description="Polar residues" evidence="1">
    <location>
        <begin position="109"/>
        <end position="124"/>
    </location>
</feature>
<dbReference type="Proteomes" id="UP000027120">
    <property type="component" value="Unassembled WGS sequence"/>
</dbReference>
<keyword evidence="3" id="KW-1185">Reference proteome</keyword>
<reference evidence="2 3" key="1">
    <citation type="submission" date="2014-04" db="EMBL/GenBank/DDBJ databases">
        <authorList>
            <consortium name="International Citrus Genome Consortium"/>
            <person name="Gmitter F."/>
            <person name="Chen C."/>
            <person name="Farmerie W."/>
            <person name="Harkins T."/>
            <person name="Desany B."/>
            <person name="Mohiuddin M."/>
            <person name="Kodira C."/>
            <person name="Borodovsky M."/>
            <person name="Lomsadze A."/>
            <person name="Burns P."/>
            <person name="Jenkins J."/>
            <person name="Prochnik S."/>
            <person name="Shu S."/>
            <person name="Chapman J."/>
            <person name="Pitluck S."/>
            <person name="Schmutz J."/>
            <person name="Rokhsar D."/>
        </authorList>
    </citation>
    <scope>NUCLEOTIDE SEQUENCE</scope>
</reference>
<dbReference type="EMBL" id="KK784875">
    <property type="protein sequence ID" value="KDO83395.1"/>
    <property type="molecule type" value="Genomic_DNA"/>
</dbReference>
<dbReference type="eggNOG" id="ENOG502RYCW">
    <property type="taxonomic scope" value="Eukaryota"/>
</dbReference>